<dbReference type="InterPro" id="IPR014722">
    <property type="entry name" value="Rib_uL2_dom2"/>
</dbReference>
<name>A0A192ZHM0_9EUKA</name>
<dbReference type="InterPro" id="IPR008991">
    <property type="entry name" value="Translation_prot_SH3-like_sf"/>
</dbReference>
<keyword evidence="3" id="KW-0687">Ribonucleoprotein</keyword>
<protein>
    <submittedName>
        <fullName evidence="4">60S ribosomal protein L6-1</fullName>
    </submittedName>
</protein>
<keyword evidence="2 4" id="KW-0689">Ribosomal protein</keyword>
<dbReference type="InterPro" id="IPR041997">
    <property type="entry name" value="Ribosomal_eL6_KOW"/>
</dbReference>
<accession>A0A192ZHM0</accession>
<evidence type="ECO:0000256" key="3">
    <source>
        <dbReference type="ARBA" id="ARBA00023274"/>
    </source>
</evidence>
<proteinExistence type="evidence at transcript level"/>
<dbReference type="PANTHER" id="PTHR10715">
    <property type="entry name" value="60S RIBOSOMAL PROTEIN L6"/>
    <property type="match status" value="1"/>
</dbReference>
<dbReference type="GO" id="GO:0003723">
    <property type="term" value="F:RNA binding"/>
    <property type="evidence" value="ECO:0007669"/>
    <property type="project" value="TreeGrafter"/>
</dbReference>
<dbReference type="GO" id="GO:0002181">
    <property type="term" value="P:cytoplasmic translation"/>
    <property type="evidence" value="ECO:0007669"/>
    <property type="project" value="TreeGrafter"/>
</dbReference>
<reference evidence="4" key="1">
    <citation type="submission" date="2016-05" db="EMBL/GenBank/DDBJ databases">
        <title>Novel hydrogenosomes in the microaerophilic jakobid Stygiella incarcerata.</title>
        <authorList>
            <person name="Leger M.M."/>
            <person name="Eme L."/>
            <person name="Hug L.A."/>
            <person name="Roger A.J."/>
        </authorList>
    </citation>
    <scope>NUCLEOTIDE SEQUENCE</scope>
</reference>
<dbReference type="SUPFAM" id="SSF50104">
    <property type="entry name" value="Translation proteins SH3-like domain"/>
    <property type="match status" value="1"/>
</dbReference>
<dbReference type="PANTHER" id="PTHR10715:SF0">
    <property type="entry name" value="LARGE RIBOSOMAL SUBUNIT PROTEIN EL6"/>
    <property type="match status" value="1"/>
</dbReference>
<dbReference type="CDD" id="cd13156">
    <property type="entry name" value="KOW_RPL6"/>
    <property type="match status" value="1"/>
</dbReference>
<evidence type="ECO:0000313" key="4">
    <source>
        <dbReference type="EMBL" id="ANM86204.1"/>
    </source>
</evidence>
<dbReference type="Pfam" id="PF01159">
    <property type="entry name" value="Ribosomal_L6e"/>
    <property type="match status" value="1"/>
</dbReference>
<gene>
    <name evidence="4" type="primary">rpl6</name>
</gene>
<organism evidence="4">
    <name type="scientific">Stygiella incarcerata</name>
    <dbReference type="NCBI Taxonomy" id="1712417"/>
    <lineage>
        <taxon>Eukaryota</taxon>
        <taxon>Discoba</taxon>
        <taxon>Jakobida</taxon>
        <taxon>Andalucina</taxon>
        <taxon>Stygiellidae</taxon>
        <taxon>Stygiella</taxon>
    </lineage>
</organism>
<dbReference type="Gene3D" id="2.30.30.30">
    <property type="match status" value="1"/>
</dbReference>
<dbReference type="InterPro" id="IPR000915">
    <property type="entry name" value="60S_ribosomal_eL6"/>
</dbReference>
<sequence length="203" mass="22997">MKISRYSRNERFHRNGRWAIKSKPKIEKKEKEISHVRHARGLPSHKGTPKTATLRKGIAPGSVLVLLSGRHRGCRVVFLKQLASGLLLVTGPMHINGVPLRRVDQAYVIPTSTSIDISELKLEDKVNDELFKKVKPAKHEKSEEGFEKQGEKPKYVVSDERKALQKVVDAVVEKAVERVPYMKAYLGAHFTLSHGQRPHEMVL</sequence>
<comment type="similarity">
    <text evidence="1">Belongs to the eukaryotic ribosomal protein eL6 family.</text>
</comment>
<dbReference type="GO" id="GO:0003735">
    <property type="term" value="F:structural constituent of ribosome"/>
    <property type="evidence" value="ECO:0007669"/>
    <property type="project" value="InterPro"/>
</dbReference>
<dbReference type="GO" id="GO:0000027">
    <property type="term" value="P:ribosomal large subunit assembly"/>
    <property type="evidence" value="ECO:0007669"/>
    <property type="project" value="TreeGrafter"/>
</dbReference>
<dbReference type="EMBL" id="KX235475">
    <property type="protein sequence ID" value="ANM86204.1"/>
    <property type="molecule type" value="mRNA"/>
</dbReference>
<dbReference type="FunFam" id="2.30.30.30:FF:000014">
    <property type="entry name" value="60S ribosomal protein L6"/>
    <property type="match status" value="1"/>
</dbReference>
<evidence type="ECO:0000256" key="1">
    <source>
        <dbReference type="ARBA" id="ARBA00010592"/>
    </source>
</evidence>
<dbReference type="AlphaFoldDB" id="A0A192ZHM0"/>
<evidence type="ECO:0000256" key="2">
    <source>
        <dbReference type="ARBA" id="ARBA00022980"/>
    </source>
</evidence>
<dbReference type="GO" id="GO:0022625">
    <property type="term" value="C:cytosolic large ribosomal subunit"/>
    <property type="evidence" value="ECO:0007669"/>
    <property type="project" value="TreeGrafter"/>
</dbReference>